<dbReference type="AlphaFoldDB" id="A0A8X6LS72"/>
<reference evidence="1" key="1">
    <citation type="submission" date="2020-07" db="EMBL/GenBank/DDBJ databases">
        <title>Multicomponent nature underlies the extraordinary mechanical properties of spider dragline silk.</title>
        <authorList>
            <person name="Kono N."/>
            <person name="Nakamura H."/>
            <person name="Mori M."/>
            <person name="Yoshida Y."/>
            <person name="Ohtoshi R."/>
            <person name="Malay A.D."/>
            <person name="Moran D.A.P."/>
            <person name="Tomita M."/>
            <person name="Numata K."/>
            <person name="Arakawa K."/>
        </authorList>
    </citation>
    <scope>NUCLEOTIDE SEQUENCE</scope>
</reference>
<sequence length="102" mass="11361">MVIRISEFRLSPHDGDSRLACFCWTAYECRCLPAFSLACVLTSLLLDASLQVTRSPLPRLLFTDIHISHLRYSEAPGFPLLPTLPASLIVITARISRPCCSQ</sequence>
<gene>
    <name evidence="1" type="ORF">TNCT_398931</name>
</gene>
<dbReference type="Proteomes" id="UP000887116">
    <property type="component" value="Unassembled WGS sequence"/>
</dbReference>
<organism evidence="1 2">
    <name type="scientific">Trichonephila clavata</name>
    <name type="common">Joro spider</name>
    <name type="synonym">Nephila clavata</name>
    <dbReference type="NCBI Taxonomy" id="2740835"/>
    <lineage>
        <taxon>Eukaryota</taxon>
        <taxon>Metazoa</taxon>
        <taxon>Ecdysozoa</taxon>
        <taxon>Arthropoda</taxon>
        <taxon>Chelicerata</taxon>
        <taxon>Arachnida</taxon>
        <taxon>Araneae</taxon>
        <taxon>Araneomorphae</taxon>
        <taxon>Entelegynae</taxon>
        <taxon>Araneoidea</taxon>
        <taxon>Nephilidae</taxon>
        <taxon>Trichonephila</taxon>
    </lineage>
</organism>
<proteinExistence type="predicted"/>
<dbReference type="EMBL" id="BMAO01027548">
    <property type="protein sequence ID" value="GFR17994.1"/>
    <property type="molecule type" value="Genomic_DNA"/>
</dbReference>
<evidence type="ECO:0000313" key="2">
    <source>
        <dbReference type="Proteomes" id="UP000887116"/>
    </source>
</evidence>
<keyword evidence="2" id="KW-1185">Reference proteome</keyword>
<name>A0A8X6LS72_TRICU</name>
<comment type="caution">
    <text evidence="1">The sequence shown here is derived from an EMBL/GenBank/DDBJ whole genome shotgun (WGS) entry which is preliminary data.</text>
</comment>
<protein>
    <submittedName>
        <fullName evidence="1">Uncharacterized protein</fullName>
    </submittedName>
</protein>
<accession>A0A8X6LS72</accession>
<evidence type="ECO:0000313" key="1">
    <source>
        <dbReference type="EMBL" id="GFR17994.1"/>
    </source>
</evidence>